<dbReference type="Gene3D" id="1.10.3260.10">
    <property type="entry name" value="DNA ligase, ATP-dependent, N-terminal domain"/>
    <property type="match status" value="1"/>
</dbReference>
<dbReference type="GO" id="GO:0003910">
    <property type="term" value="F:DNA ligase (ATP) activity"/>
    <property type="evidence" value="ECO:0007669"/>
    <property type="project" value="InterPro"/>
</dbReference>
<name>A0AAD5MZ27_PARTN</name>
<keyword evidence="1" id="KW-0436">Ligase</keyword>
<evidence type="ECO:0000313" key="2">
    <source>
        <dbReference type="EMBL" id="KAJ1358341.1"/>
    </source>
</evidence>
<keyword evidence="3" id="KW-1185">Reference proteome</keyword>
<accession>A0AAD5MZ27</accession>
<dbReference type="AlphaFoldDB" id="A0AAD5MZ27"/>
<proteinExistence type="predicted"/>
<evidence type="ECO:0000256" key="1">
    <source>
        <dbReference type="ARBA" id="ARBA00022598"/>
    </source>
</evidence>
<dbReference type="InterPro" id="IPR036599">
    <property type="entry name" value="DNA_ligase_N_sf"/>
</dbReference>
<gene>
    <name evidence="2" type="ORF">KIN20_016751</name>
</gene>
<organism evidence="2 3">
    <name type="scientific">Parelaphostrongylus tenuis</name>
    <name type="common">Meningeal worm</name>
    <dbReference type="NCBI Taxonomy" id="148309"/>
    <lineage>
        <taxon>Eukaryota</taxon>
        <taxon>Metazoa</taxon>
        <taxon>Ecdysozoa</taxon>
        <taxon>Nematoda</taxon>
        <taxon>Chromadorea</taxon>
        <taxon>Rhabditida</taxon>
        <taxon>Rhabditina</taxon>
        <taxon>Rhabditomorpha</taxon>
        <taxon>Strongyloidea</taxon>
        <taxon>Metastrongylidae</taxon>
        <taxon>Parelaphostrongylus</taxon>
    </lineage>
</organism>
<dbReference type="Proteomes" id="UP001196413">
    <property type="component" value="Unassembled WGS sequence"/>
</dbReference>
<dbReference type="GO" id="GO:0003677">
    <property type="term" value="F:DNA binding"/>
    <property type="evidence" value="ECO:0007669"/>
    <property type="project" value="InterPro"/>
</dbReference>
<sequence length="103" mass="11529">MKCGISAVWATAQATGRTVEKIKDDLQKNDDLGIIAQQPGENQRLLCGAFGYQLKPHTVQSVFKNLTDIASLPVYRWKSRMLFTFEGVNKRATRPSTQISSTR</sequence>
<dbReference type="GO" id="GO:0006310">
    <property type="term" value="P:DNA recombination"/>
    <property type="evidence" value="ECO:0007669"/>
    <property type="project" value="InterPro"/>
</dbReference>
<protein>
    <submittedName>
        <fullName evidence="2">Uncharacterized protein</fullName>
    </submittedName>
</protein>
<dbReference type="EMBL" id="JAHQIW010003366">
    <property type="protein sequence ID" value="KAJ1358341.1"/>
    <property type="molecule type" value="Genomic_DNA"/>
</dbReference>
<comment type="caution">
    <text evidence="2">The sequence shown here is derived from an EMBL/GenBank/DDBJ whole genome shotgun (WGS) entry which is preliminary data.</text>
</comment>
<reference evidence="2" key="1">
    <citation type="submission" date="2021-06" db="EMBL/GenBank/DDBJ databases">
        <title>Parelaphostrongylus tenuis whole genome reference sequence.</title>
        <authorList>
            <person name="Garwood T.J."/>
            <person name="Larsen P.A."/>
            <person name="Fountain-Jones N.M."/>
            <person name="Garbe J.R."/>
            <person name="Macchietto M.G."/>
            <person name="Kania S.A."/>
            <person name="Gerhold R.W."/>
            <person name="Richards J.E."/>
            <person name="Wolf T.M."/>
        </authorList>
    </citation>
    <scope>NUCLEOTIDE SEQUENCE</scope>
    <source>
        <strain evidence="2">MNPRO001-30</strain>
        <tissue evidence="2">Meninges</tissue>
    </source>
</reference>
<dbReference type="SUPFAM" id="SSF117018">
    <property type="entry name" value="ATP-dependent DNA ligase DNA-binding domain"/>
    <property type="match status" value="1"/>
</dbReference>
<dbReference type="GO" id="GO:0006281">
    <property type="term" value="P:DNA repair"/>
    <property type="evidence" value="ECO:0007669"/>
    <property type="project" value="InterPro"/>
</dbReference>
<evidence type="ECO:0000313" key="3">
    <source>
        <dbReference type="Proteomes" id="UP001196413"/>
    </source>
</evidence>